<dbReference type="InterPro" id="IPR003786">
    <property type="entry name" value="FdhD"/>
</dbReference>
<protein>
    <recommendedName>
        <fullName evidence="3">Sulfur carrier protein FdhD</fullName>
    </recommendedName>
</protein>
<dbReference type="PANTHER" id="PTHR30592:SF1">
    <property type="entry name" value="SULFUR CARRIER PROTEIN FDHD"/>
    <property type="match status" value="1"/>
</dbReference>
<evidence type="ECO:0000256" key="2">
    <source>
        <dbReference type="ARBA" id="ARBA00023150"/>
    </source>
</evidence>
<dbReference type="Gene3D" id="3.40.140.10">
    <property type="entry name" value="Cytidine Deaminase, domain 2"/>
    <property type="match status" value="1"/>
</dbReference>
<comment type="caution">
    <text evidence="4">The sequence shown here is derived from an EMBL/GenBank/DDBJ whole genome shotgun (WGS) entry which is preliminary data.</text>
</comment>
<reference evidence="4 5" key="1">
    <citation type="submission" date="2018-11" db="EMBL/GenBank/DDBJ databases">
        <title>The draft genome sequence of Amphritea balenae JAMM 1525T.</title>
        <authorList>
            <person name="Fang Z."/>
            <person name="Zhang Y."/>
            <person name="Han X."/>
        </authorList>
    </citation>
    <scope>NUCLEOTIDE SEQUENCE [LARGE SCALE GENOMIC DNA]</scope>
    <source>
        <strain evidence="4 5">JAMM 1525</strain>
    </source>
</reference>
<dbReference type="NCBIfam" id="TIGR00129">
    <property type="entry name" value="fdhD_narQ"/>
    <property type="match status" value="1"/>
</dbReference>
<dbReference type="AlphaFoldDB" id="A0A3P1SZ92"/>
<dbReference type="HAMAP" id="MF_00187">
    <property type="entry name" value="FdhD"/>
    <property type="match status" value="1"/>
</dbReference>
<dbReference type="SUPFAM" id="SSF53927">
    <property type="entry name" value="Cytidine deaminase-like"/>
    <property type="match status" value="1"/>
</dbReference>
<comment type="subcellular location">
    <subcellularLocation>
        <location evidence="3">Cytoplasm</location>
    </subcellularLocation>
</comment>
<dbReference type="GO" id="GO:0016783">
    <property type="term" value="F:sulfurtransferase activity"/>
    <property type="evidence" value="ECO:0007669"/>
    <property type="project" value="InterPro"/>
</dbReference>
<keyword evidence="4" id="KW-0808">Transferase</keyword>
<dbReference type="InterPro" id="IPR016193">
    <property type="entry name" value="Cytidine_deaminase-like"/>
</dbReference>
<feature type="active site" description="Cysteine persulfide intermediate" evidence="3">
    <location>
        <position position="131"/>
    </location>
</feature>
<comment type="function">
    <text evidence="3">Required for formate dehydrogenase (FDH) activity. Acts as a sulfur carrier protein that transfers sulfur from IscS to the molybdenum cofactor prior to its insertion into FDH.</text>
</comment>
<comment type="similarity">
    <text evidence="3">Belongs to the FdhD family.</text>
</comment>
<dbReference type="RefSeq" id="WP_124924516.1">
    <property type="nucleotide sequence ID" value="NZ_BMOH01000001.1"/>
</dbReference>
<dbReference type="PIRSF" id="PIRSF015626">
    <property type="entry name" value="FdhD"/>
    <property type="match status" value="1"/>
</dbReference>
<keyword evidence="5" id="KW-1185">Reference proteome</keyword>
<evidence type="ECO:0000256" key="3">
    <source>
        <dbReference type="HAMAP-Rule" id="MF_00187"/>
    </source>
</evidence>
<dbReference type="OrthoDB" id="3197277at2"/>
<dbReference type="PANTHER" id="PTHR30592">
    <property type="entry name" value="FORMATE DEHYDROGENASE"/>
    <property type="match status" value="1"/>
</dbReference>
<feature type="binding site" evidence="3">
    <location>
        <begin position="270"/>
        <end position="275"/>
    </location>
    <ligand>
        <name>Mo-bis(molybdopterin guanine dinucleotide)</name>
        <dbReference type="ChEBI" id="CHEBI:60539"/>
    </ligand>
</feature>
<proteinExistence type="inferred from homology"/>
<keyword evidence="2 3" id="KW-0501">Molybdenum cofactor biosynthesis</keyword>
<keyword evidence="1 3" id="KW-0963">Cytoplasm</keyword>
<gene>
    <name evidence="3 4" type="primary">fdhD</name>
    <name evidence="4" type="ORF">EHS89_02465</name>
</gene>
<dbReference type="Proteomes" id="UP000267535">
    <property type="component" value="Unassembled WGS sequence"/>
</dbReference>
<accession>A0A3P1SZ92</accession>
<dbReference type="GO" id="GO:0006777">
    <property type="term" value="P:Mo-molybdopterin cofactor biosynthetic process"/>
    <property type="evidence" value="ECO:0007669"/>
    <property type="project" value="UniProtKB-UniRule"/>
</dbReference>
<dbReference type="Pfam" id="PF02634">
    <property type="entry name" value="FdhD-NarQ"/>
    <property type="match status" value="1"/>
</dbReference>
<evidence type="ECO:0000313" key="4">
    <source>
        <dbReference type="EMBL" id="RRD01443.1"/>
    </source>
</evidence>
<organism evidence="4 5">
    <name type="scientific">Amphritea balenae</name>
    <dbReference type="NCBI Taxonomy" id="452629"/>
    <lineage>
        <taxon>Bacteria</taxon>
        <taxon>Pseudomonadati</taxon>
        <taxon>Pseudomonadota</taxon>
        <taxon>Gammaproteobacteria</taxon>
        <taxon>Oceanospirillales</taxon>
        <taxon>Oceanospirillaceae</taxon>
        <taxon>Amphritea</taxon>
    </lineage>
</organism>
<dbReference type="Gene3D" id="3.10.20.10">
    <property type="match status" value="1"/>
</dbReference>
<dbReference type="GO" id="GO:0097163">
    <property type="term" value="F:sulfur carrier activity"/>
    <property type="evidence" value="ECO:0007669"/>
    <property type="project" value="UniProtKB-UniRule"/>
</dbReference>
<dbReference type="GO" id="GO:0005737">
    <property type="term" value="C:cytoplasm"/>
    <property type="evidence" value="ECO:0007669"/>
    <property type="project" value="UniProtKB-SubCell"/>
</dbReference>
<evidence type="ECO:0000313" key="5">
    <source>
        <dbReference type="Proteomes" id="UP000267535"/>
    </source>
</evidence>
<sequence>MAMKKPEQPINDDSISLSVDNCHNQAAVSRWQNNCQLDALDSIAEEIPVAMIYNGISHVVMMASPCDLEDFAVGFSLSEGIVKTPQEIYEIDVVADADNLSTGVEIRMSITTQRSVQLKQRRRNLTGRTGCGLCGAESLEQAIRPVKPVSAVPMIQAQAVEQAVSELTQQQPLQSLTGAFHGAAWCNQSGEIQLLREDIGRHNALDKLLGALKQSDTDLSEGFVLVSSRASYEMVHKSTSCGVPTLVAVSAPTRLALDLAKQAGLNLIGFARPGRHVIYNQALLVKENAPAEKE</sequence>
<dbReference type="EMBL" id="RQXV01000001">
    <property type="protein sequence ID" value="RRD01443.1"/>
    <property type="molecule type" value="Genomic_DNA"/>
</dbReference>
<name>A0A3P1SZ92_9GAMM</name>
<evidence type="ECO:0000256" key="1">
    <source>
        <dbReference type="ARBA" id="ARBA00022490"/>
    </source>
</evidence>